<dbReference type="FunCoup" id="E5R271">
    <property type="interactions" value="398"/>
</dbReference>
<dbReference type="GO" id="GO:0006487">
    <property type="term" value="P:protein N-linked glycosylation"/>
    <property type="evidence" value="ECO:0007669"/>
    <property type="project" value="TreeGrafter"/>
</dbReference>
<evidence type="ECO:0000256" key="7">
    <source>
        <dbReference type="ARBA" id="ARBA00022824"/>
    </source>
</evidence>
<dbReference type="PANTHER" id="PTHR22760">
    <property type="entry name" value="GLYCOSYLTRANSFERASE"/>
    <property type="match status" value="1"/>
</dbReference>
<evidence type="ECO:0000256" key="1">
    <source>
        <dbReference type="ARBA" id="ARBA00004477"/>
    </source>
</evidence>
<dbReference type="InParanoid" id="E5R271"/>
<comment type="function">
    <text evidence="10">Mannosyltransferase that operates in the biosynthetic pathway of dolichol-linked oligosaccharides, the glycan precursors employed in protein asparagine (N)-glycosylation. The assembly of dolichol-linked oligosaccharides begins on the cytosolic side of the endoplasmic reticulum membrane and finishes in its lumen. The sequential addition of sugars to dolichol pyrophosphate produces dolichol-linked oligosaccharides containing fourteen sugars, including two GlcNAcs, nine mannoses and three glucoses. Once assembled, the oligosaccharide is transferred from the lipid to nascent proteins by oligosaccharyltransferases. In the lumen of the endoplasmic reticulum, adds the eighth mannose residue in an alpha-1,6 linkage onto Man(7)GlcNAc(2)-PP-dolichol to produce Man(8)GlcNAc(2)-PP-dolichol.</text>
</comment>
<evidence type="ECO:0000256" key="9">
    <source>
        <dbReference type="ARBA" id="ARBA00023136"/>
    </source>
</evidence>
<dbReference type="GeneID" id="10032922"/>
<evidence type="ECO:0000256" key="6">
    <source>
        <dbReference type="ARBA" id="ARBA00022692"/>
    </source>
</evidence>
<evidence type="ECO:0000256" key="10">
    <source>
        <dbReference type="ARBA" id="ARBA00044721"/>
    </source>
</evidence>
<feature type="transmembrane region" description="Helical" evidence="12">
    <location>
        <begin position="358"/>
        <end position="382"/>
    </location>
</feature>
<dbReference type="VEuPathDB" id="FungiDB:MGYG_01657"/>
<dbReference type="Pfam" id="PF03901">
    <property type="entry name" value="Glyco_transf_22"/>
    <property type="match status" value="1"/>
</dbReference>
<keyword evidence="9 12" id="KW-0472">Membrane</keyword>
<evidence type="ECO:0000256" key="5">
    <source>
        <dbReference type="ARBA" id="ARBA00022679"/>
    </source>
</evidence>
<feature type="transmembrane region" description="Helical" evidence="12">
    <location>
        <begin position="100"/>
        <end position="120"/>
    </location>
</feature>
<comment type="similarity">
    <text evidence="3 12">Belongs to the glycosyltransferase 22 family.</text>
</comment>
<keyword evidence="14" id="KW-1185">Reference proteome</keyword>
<feature type="transmembrane region" description="Helical" evidence="12">
    <location>
        <begin position="305"/>
        <end position="324"/>
    </location>
</feature>
<dbReference type="EMBL" id="DS989822">
    <property type="protein sequence ID" value="EFQ98635.1"/>
    <property type="molecule type" value="Genomic_DNA"/>
</dbReference>
<dbReference type="eggNOG" id="KOG2516">
    <property type="taxonomic scope" value="Eukaryota"/>
</dbReference>
<keyword evidence="5" id="KW-0808">Transferase</keyword>
<dbReference type="GO" id="GO:0005789">
    <property type="term" value="C:endoplasmic reticulum membrane"/>
    <property type="evidence" value="ECO:0007669"/>
    <property type="project" value="UniProtKB-SubCell"/>
</dbReference>
<comment type="catalytic activity">
    <reaction evidence="11">
        <text>an alpha-D-Man-(1-&gt;2)-alpha-D-Man-(1-&gt;2)-alpha-D-Man-(1-&gt;3)-[alpha-D-Man-(1-&gt;2)-alpha-D-Man-(1-&gt;3)-alpha-D-Man-(1-&gt;6)]-beta-D-Man-(1-&gt;4)-beta-D-GlcNAc-(1-&gt;4)-alpha-D-GlcNAc-diphospho-di-trans,poly-cis-dolichol + a di-trans,poly-cis-dolichyl beta-D-mannosyl phosphate = an alpha-D-Man-(1-&gt;2)-alpha-D-Man-(1-&gt;2)-alpha-D-Man-(1-&gt;3)-[alpha-D-Man-(1-&gt;2)-alpha-D-Man-(1-&gt;3)-[alpha-D-Man-(1-&gt;6)]-alpha-D-Man-(1-&gt;6)]-beta-D-Man-(1-&gt;4)-beta-D-GlcNAc-(1-&gt;4)-alpha-D-GlcNAc-diphospho-di-trans,poly-cis-dolichol + a di-trans,poly-cis-dolichyl phosphate + H(+)</text>
        <dbReference type="Rhea" id="RHEA:29535"/>
        <dbReference type="Rhea" id="RHEA-COMP:19498"/>
        <dbReference type="Rhea" id="RHEA-COMP:19501"/>
        <dbReference type="Rhea" id="RHEA-COMP:19518"/>
        <dbReference type="Rhea" id="RHEA-COMP:19519"/>
        <dbReference type="ChEBI" id="CHEBI:15378"/>
        <dbReference type="ChEBI" id="CHEBI:57683"/>
        <dbReference type="ChEBI" id="CHEBI:58211"/>
        <dbReference type="ChEBI" id="CHEBI:132517"/>
        <dbReference type="ChEBI" id="CHEBI:132519"/>
        <dbReference type="EC" id="2.4.1.260"/>
    </reaction>
    <physiologicalReaction direction="left-to-right" evidence="11">
        <dbReference type="Rhea" id="RHEA:29536"/>
    </physiologicalReaction>
</comment>
<dbReference type="STRING" id="535722.E5R271"/>
<evidence type="ECO:0000256" key="12">
    <source>
        <dbReference type="RuleBase" id="RU363075"/>
    </source>
</evidence>
<evidence type="ECO:0000313" key="14">
    <source>
        <dbReference type="Proteomes" id="UP000002669"/>
    </source>
</evidence>
<evidence type="ECO:0000256" key="2">
    <source>
        <dbReference type="ARBA" id="ARBA00004922"/>
    </source>
</evidence>
<dbReference type="UniPathway" id="UPA00378"/>
<dbReference type="RefSeq" id="XP_003177587.1">
    <property type="nucleotide sequence ID" value="XM_003177539.1"/>
</dbReference>
<protein>
    <recommendedName>
        <fullName evidence="12">Mannosyltransferase</fullName>
        <ecNumber evidence="12">2.4.1.-</ecNumber>
    </recommendedName>
</protein>
<feature type="transmembrane region" description="Helical" evidence="12">
    <location>
        <begin position="278"/>
        <end position="298"/>
    </location>
</feature>
<evidence type="ECO:0000256" key="8">
    <source>
        <dbReference type="ARBA" id="ARBA00022989"/>
    </source>
</evidence>
<feature type="transmembrane region" description="Helical" evidence="12">
    <location>
        <begin position="219"/>
        <end position="242"/>
    </location>
</feature>
<dbReference type="OrthoDB" id="19039at2759"/>
<gene>
    <name evidence="13" type="ORF">MGYG_01657</name>
</gene>
<feature type="transmembrane region" description="Helical" evidence="12">
    <location>
        <begin position="150"/>
        <end position="170"/>
    </location>
</feature>
<feature type="transmembrane region" description="Helical" evidence="12">
    <location>
        <begin position="330"/>
        <end position="351"/>
    </location>
</feature>
<reference evidence="14" key="1">
    <citation type="journal article" date="2012" name="MBio">
        <title>Comparative genome analysis of Trichophyton rubrum and related dermatophytes reveals candidate genes involved in infection.</title>
        <authorList>
            <person name="Martinez D.A."/>
            <person name="Oliver B.G."/>
            <person name="Graeser Y."/>
            <person name="Goldberg J.M."/>
            <person name="Li W."/>
            <person name="Martinez-Rossi N.M."/>
            <person name="Monod M."/>
            <person name="Shelest E."/>
            <person name="Barton R.C."/>
            <person name="Birch E."/>
            <person name="Brakhage A.A."/>
            <person name="Chen Z."/>
            <person name="Gurr S.J."/>
            <person name="Heiman D."/>
            <person name="Heitman J."/>
            <person name="Kosti I."/>
            <person name="Rossi A."/>
            <person name="Saif S."/>
            <person name="Samalova M."/>
            <person name="Saunders C.W."/>
            <person name="Shea T."/>
            <person name="Summerbell R.C."/>
            <person name="Xu J."/>
            <person name="Young S."/>
            <person name="Zeng Q."/>
            <person name="Birren B.W."/>
            <person name="Cuomo C.A."/>
            <person name="White T.C."/>
        </authorList>
    </citation>
    <scope>NUCLEOTIDE SEQUENCE [LARGE SCALE GENOMIC DNA]</scope>
    <source>
        <strain evidence="14">ATCC MYA-4604 / CBS 118893</strain>
    </source>
</reference>
<dbReference type="Proteomes" id="UP000002669">
    <property type="component" value="Unassembled WGS sequence"/>
</dbReference>
<name>E5R271_ARTGP</name>
<dbReference type="EC" id="2.4.1.-" evidence="12"/>
<dbReference type="GO" id="GO:0052917">
    <property type="term" value="F:dol-P-Man:Man(7)GlcNAc(2)-PP-Dol alpha-1,6-mannosyltransferase activity"/>
    <property type="evidence" value="ECO:0007669"/>
    <property type="project" value="UniProtKB-EC"/>
</dbReference>
<keyword evidence="8 12" id="KW-1133">Transmembrane helix</keyword>
<keyword evidence="7 12" id="KW-0256">Endoplasmic reticulum</keyword>
<dbReference type="PANTHER" id="PTHR22760:SF1">
    <property type="entry name" value="DOL-P-MAN:MAN(7)GLCNAC(2)-PP-DOL ALPHA-1,6-MANNOSYLTRANSFERASE"/>
    <property type="match status" value="1"/>
</dbReference>
<keyword evidence="4 12" id="KW-0328">Glycosyltransferase</keyword>
<feature type="transmembrane region" description="Helical" evidence="12">
    <location>
        <begin position="182"/>
        <end position="207"/>
    </location>
</feature>
<dbReference type="HOGENOM" id="CLU_008917_4_1_1"/>
<feature type="transmembrane region" description="Helical" evidence="12">
    <location>
        <begin position="5"/>
        <end position="23"/>
    </location>
</feature>
<evidence type="ECO:0000256" key="4">
    <source>
        <dbReference type="ARBA" id="ARBA00022676"/>
    </source>
</evidence>
<proteinExistence type="inferred from homology"/>
<sequence length="569" mass="63369">MQNPIFVFALVISCVIGTVFLWLSPFTKVEESFNIQAAHDILKYGVPSLGNPLPVLNQYDHVSFPGSVPRTFVGAVLLAGVAQPVIRITGGDPQAIVRGVLWFINFLALGGFAGTLSRAFGPTTGIWYLLFQSSQFHVMYYASRTLPNMFALPITTFAYSLFVACLHAQQSGRISRNYRLSLYLLTIAGIIFRSEIAVLLGTTTVYLWAQGRIGLRREIIPAGVGGVLIGLTITVLIDSFFWQKFPLWPELTGFVYNVLQGKASNWGTDPWHHYFTSALPRLLLNPLVYLVCIPLACLIHPLRQATRSIIIPLVSFIAVMSLQPHKEWRFIIYTIPPLTGVASLGASYIWARRAKSIIYGLLSTALVLLTLASFAISFLVLLPISMANYPGGAAMKQVHILAHNSQPVITVHMDTYTCQTGATHFLEMPIPRSPMVHLPGSNAGGFPELKAGESRWIYDKTEDELEKRDSKFWDGIDYALVEDETVLQGMGDWKPIDNAYGYDGVRIIRPGTDDCYACGVETIILRKFFGDTGVDYWEAIKAGARKHITRGWWVEARLAPKIRIMKHIR</sequence>
<accession>E5R271</accession>
<dbReference type="OMA" id="WWVEVRM"/>
<comment type="pathway">
    <text evidence="2">Protein modification; protein glycosylation.</text>
</comment>
<comment type="subcellular location">
    <subcellularLocation>
        <location evidence="1 12">Endoplasmic reticulum membrane</location>
        <topology evidence="1 12">Multi-pass membrane protein</topology>
    </subcellularLocation>
</comment>
<dbReference type="AlphaFoldDB" id="E5R271"/>
<evidence type="ECO:0000313" key="13">
    <source>
        <dbReference type="EMBL" id="EFQ98635.1"/>
    </source>
</evidence>
<evidence type="ECO:0000256" key="11">
    <source>
        <dbReference type="ARBA" id="ARBA00048899"/>
    </source>
</evidence>
<keyword evidence="6 12" id="KW-0812">Transmembrane</keyword>
<organism evidence="14">
    <name type="scientific">Arthroderma gypseum (strain ATCC MYA-4604 / CBS 118893)</name>
    <name type="common">Microsporum gypseum</name>
    <dbReference type="NCBI Taxonomy" id="535722"/>
    <lineage>
        <taxon>Eukaryota</taxon>
        <taxon>Fungi</taxon>
        <taxon>Dikarya</taxon>
        <taxon>Ascomycota</taxon>
        <taxon>Pezizomycotina</taxon>
        <taxon>Eurotiomycetes</taxon>
        <taxon>Eurotiomycetidae</taxon>
        <taxon>Onygenales</taxon>
        <taxon>Arthrodermataceae</taxon>
        <taxon>Nannizzia</taxon>
    </lineage>
</organism>
<evidence type="ECO:0000256" key="3">
    <source>
        <dbReference type="ARBA" id="ARBA00007063"/>
    </source>
</evidence>
<dbReference type="InterPro" id="IPR005599">
    <property type="entry name" value="GPI_mannosylTrfase"/>
</dbReference>